<dbReference type="AlphaFoldDB" id="A0A2I0JM23"/>
<dbReference type="Proteomes" id="UP000233551">
    <property type="component" value="Unassembled WGS sequence"/>
</dbReference>
<accession>A0A2I0JM23</accession>
<feature type="compositionally biased region" description="Low complexity" evidence="1">
    <location>
        <begin position="157"/>
        <end position="170"/>
    </location>
</feature>
<evidence type="ECO:0000313" key="3">
    <source>
        <dbReference type="Proteomes" id="UP000233551"/>
    </source>
</evidence>
<gene>
    <name evidence="2" type="ORF">CRG98_022266</name>
</gene>
<organism evidence="2 3">
    <name type="scientific">Punica granatum</name>
    <name type="common">Pomegranate</name>
    <dbReference type="NCBI Taxonomy" id="22663"/>
    <lineage>
        <taxon>Eukaryota</taxon>
        <taxon>Viridiplantae</taxon>
        <taxon>Streptophyta</taxon>
        <taxon>Embryophyta</taxon>
        <taxon>Tracheophyta</taxon>
        <taxon>Spermatophyta</taxon>
        <taxon>Magnoliopsida</taxon>
        <taxon>eudicotyledons</taxon>
        <taxon>Gunneridae</taxon>
        <taxon>Pentapetalae</taxon>
        <taxon>rosids</taxon>
        <taxon>malvids</taxon>
        <taxon>Myrtales</taxon>
        <taxon>Lythraceae</taxon>
        <taxon>Punica</taxon>
    </lineage>
</organism>
<evidence type="ECO:0000256" key="1">
    <source>
        <dbReference type="SAM" id="MobiDB-lite"/>
    </source>
</evidence>
<protein>
    <submittedName>
        <fullName evidence="2">Uncharacterized protein</fullName>
    </submittedName>
</protein>
<comment type="caution">
    <text evidence="2">The sequence shown here is derived from an EMBL/GenBank/DDBJ whole genome shotgun (WGS) entry which is preliminary data.</text>
</comment>
<reference evidence="2 3" key="1">
    <citation type="submission" date="2017-11" db="EMBL/GenBank/DDBJ databases">
        <title>De-novo sequencing of pomegranate (Punica granatum L.) genome.</title>
        <authorList>
            <person name="Akparov Z."/>
            <person name="Amiraslanov A."/>
            <person name="Hajiyeva S."/>
            <person name="Abbasov M."/>
            <person name="Kaur K."/>
            <person name="Hamwieh A."/>
            <person name="Solovyev V."/>
            <person name="Salamov A."/>
            <person name="Braich B."/>
            <person name="Kosarev P."/>
            <person name="Mahmoud A."/>
            <person name="Hajiyev E."/>
            <person name="Babayeva S."/>
            <person name="Izzatullayeva V."/>
            <person name="Mammadov A."/>
            <person name="Mammadov A."/>
            <person name="Sharifova S."/>
            <person name="Ojaghi J."/>
            <person name="Eynullazada K."/>
            <person name="Bayramov B."/>
            <person name="Abdulazimova A."/>
            <person name="Shahmuradov I."/>
        </authorList>
    </citation>
    <scope>NUCLEOTIDE SEQUENCE [LARGE SCALE GENOMIC DNA]</scope>
    <source>
        <strain evidence="3">cv. AG2017</strain>
        <tissue evidence="2">Leaf</tissue>
    </source>
</reference>
<evidence type="ECO:0000313" key="2">
    <source>
        <dbReference type="EMBL" id="PKI57321.1"/>
    </source>
</evidence>
<keyword evidence="3" id="KW-1185">Reference proteome</keyword>
<name>A0A2I0JM23_PUNGR</name>
<feature type="compositionally biased region" description="Low complexity" evidence="1">
    <location>
        <begin position="134"/>
        <end position="150"/>
    </location>
</feature>
<sequence>MVFRCPDSYGVPLMSHAGSTTYFPARVVRQLGGLQTDLEDTARTRFEHTWREDQTPVDRQSNVEQVLDAWRTVITERPYFPEHPTQDERDFQATEEYILRFHRWGPSKNDDFTDSLPVESSTSSGAPHAFTALGSGPTSSSSPTSGSDPTFTASDFGPTSGSGPASGSDPAYTASGFGPASGSGLAFTASGFGPAFGFWPCIGLRLLIGFRPHF</sequence>
<dbReference type="EMBL" id="PGOL01001512">
    <property type="protein sequence ID" value="PKI57321.1"/>
    <property type="molecule type" value="Genomic_DNA"/>
</dbReference>
<feature type="region of interest" description="Disordered" evidence="1">
    <location>
        <begin position="110"/>
        <end position="170"/>
    </location>
</feature>
<proteinExistence type="predicted"/>